<dbReference type="Proteomes" id="UP000006265">
    <property type="component" value="Unassembled WGS sequence"/>
</dbReference>
<dbReference type="RefSeq" id="WP_005628429.1">
    <property type="nucleotide sequence ID" value="NZ_AMRA01000075.1"/>
</dbReference>
<sequence>MESIIRSWHRFRDKPEIRAWGQSAITAHLRMLAFIERYPWGAVAIAVPLIVVGLAAVATFPYVFVPLLILACVGLVVLEHYAEKRRDAERRVEVYLHAPRDMVDDPVAQALAEAAAARARAERFRTHAEAAEARALAAEARARTLMEQADTDTDRLPRINLPGQSA</sequence>
<comment type="caution">
    <text evidence="1">The sequence shown here is derived from an EMBL/GenBank/DDBJ whole genome shotgun (WGS) entry which is preliminary data.</text>
</comment>
<reference evidence="1 2" key="1">
    <citation type="journal article" date="2012" name="J. Bacteriol.">
        <title>Genome sequence of Mycobacterium hassiacum DSM 44199, a rare source of heat-stable mycobacterial proteins.</title>
        <authorList>
            <person name="Tiago I."/>
            <person name="Maranha A."/>
            <person name="Mendes V."/>
            <person name="Alarico S."/>
            <person name="Moynihan P.J."/>
            <person name="Clarke A.J."/>
            <person name="Macedo-Ribeiro S."/>
            <person name="Pereira P.J."/>
            <person name="Empadinhas N."/>
        </authorList>
    </citation>
    <scope>NUCLEOTIDE SEQUENCE [LARGE SCALE GENOMIC DNA]</scope>
    <source>
        <strain evidence="2">DSM 44199 / CIP 105218 / JCM 12690 / 3849</strain>
    </source>
</reference>
<name>K5BJK1_MYCHD</name>
<gene>
    <name evidence="1" type="ORF">C731_2753</name>
</gene>
<keyword evidence="2" id="KW-1185">Reference proteome</keyword>
<protein>
    <submittedName>
        <fullName evidence="1">Uncharacterized protein</fullName>
    </submittedName>
</protein>
<dbReference type="EMBL" id="AMRA01000075">
    <property type="protein sequence ID" value="EKF23254.1"/>
    <property type="molecule type" value="Genomic_DNA"/>
</dbReference>
<proteinExistence type="predicted"/>
<accession>K5BJK1</accession>
<evidence type="ECO:0000313" key="1">
    <source>
        <dbReference type="EMBL" id="EKF23254.1"/>
    </source>
</evidence>
<evidence type="ECO:0000313" key="2">
    <source>
        <dbReference type="Proteomes" id="UP000006265"/>
    </source>
</evidence>
<dbReference type="AlphaFoldDB" id="K5BJK1"/>
<dbReference type="PATRIC" id="fig|1122247.3.peg.2644"/>
<dbReference type="STRING" id="1122247.GCA_000379865_02544"/>
<organism evidence="1 2">
    <name type="scientific">Mycolicibacterium hassiacum (strain DSM 44199 / CIP 105218 / JCM 12690 / 3849)</name>
    <name type="common">Mycobacterium hassiacum</name>
    <dbReference type="NCBI Taxonomy" id="1122247"/>
    <lineage>
        <taxon>Bacteria</taxon>
        <taxon>Bacillati</taxon>
        <taxon>Actinomycetota</taxon>
        <taxon>Actinomycetes</taxon>
        <taxon>Mycobacteriales</taxon>
        <taxon>Mycobacteriaceae</taxon>
        <taxon>Mycolicibacterium</taxon>
    </lineage>
</organism>